<dbReference type="EMBL" id="JAKOGI010001355">
    <property type="protein sequence ID" value="KAJ8426065.1"/>
    <property type="molecule type" value="Genomic_DNA"/>
</dbReference>
<evidence type="ECO:0000313" key="5">
    <source>
        <dbReference type="EMBL" id="KAJ8426065.1"/>
    </source>
</evidence>
<accession>A0A9Q1JNF3</accession>
<dbReference type="PROSITE" id="PS51050">
    <property type="entry name" value="ZF_CW"/>
    <property type="match status" value="1"/>
</dbReference>
<keyword evidence="2" id="KW-0863">Zinc-finger</keyword>
<dbReference type="Pfam" id="PF07496">
    <property type="entry name" value="zf-CW"/>
    <property type="match status" value="1"/>
</dbReference>
<evidence type="ECO:0000256" key="2">
    <source>
        <dbReference type="ARBA" id="ARBA00022771"/>
    </source>
</evidence>
<evidence type="ECO:0000313" key="6">
    <source>
        <dbReference type="Proteomes" id="UP001153076"/>
    </source>
</evidence>
<keyword evidence="1" id="KW-0479">Metal-binding</keyword>
<feature type="domain" description="CW-type" evidence="4">
    <location>
        <begin position="212"/>
        <end position="262"/>
    </location>
</feature>
<gene>
    <name evidence="5" type="ORF">Cgig2_011282</name>
</gene>
<dbReference type="AlphaFoldDB" id="A0A9Q1JNF3"/>
<comment type="caution">
    <text evidence="5">The sequence shown here is derived from an EMBL/GenBank/DDBJ whole genome shotgun (WGS) entry which is preliminary data.</text>
</comment>
<evidence type="ECO:0000259" key="4">
    <source>
        <dbReference type="PROSITE" id="PS51050"/>
    </source>
</evidence>
<dbReference type="PANTHER" id="PTHR46245:SF3">
    <property type="entry name" value="B3 DOMAIN-CONTAINING TRANSCRIPTION REPRESSOR VAL1"/>
    <property type="match status" value="1"/>
</dbReference>
<dbReference type="PANTHER" id="PTHR46245">
    <property type="entry name" value="B3 DOMAIN-CONTAINING PROTEIN OS07G0563300"/>
    <property type="match status" value="1"/>
</dbReference>
<dbReference type="GO" id="GO:0008270">
    <property type="term" value="F:zinc ion binding"/>
    <property type="evidence" value="ECO:0007669"/>
    <property type="project" value="UniProtKB-KW"/>
</dbReference>
<keyword evidence="3" id="KW-0862">Zinc</keyword>
<protein>
    <recommendedName>
        <fullName evidence="4">CW-type domain-containing protein</fullName>
    </recommendedName>
</protein>
<dbReference type="InterPro" id="IPR011124">
    <property type="entry name" value="Znf_CW"/>
</dbReference>
<proteinExistence type="predicted"/>
<evidence type="ECO:0000256" key="3">
    <source>
        <dbReference type="ARBA" id="ARBA00022833"/>
    </source>
</evidence>
<evidence type="ECO:0000256" key="1">
    <source>
        <dbReference type="ARBA" id="ARBA00022723"/>
    </source>
</evidence>
<reference evidence="5" key="1">
    <citation type="submission" date="2022-04" db="EMBL/GenBank/DDBJ databases">
        <title>Carnegiea gigantea Genome sequencing and assembly v2.</title>
        <authorList>
            <person name="Copetti D."/>
            <person name="Sanderson M.J."/>
            <person name="Burquez A."/>
            <person name="Wojciechowski M.F."/>
        </authorList>
    </citation>
    <scope>NUCLEOTIDE SEQUENCE</scope>
    <source>
        <strain evidence="5">SGP5-SGP5p</strain>
        <tissue evidence="5">Aerial part</tissue>
    </source>
</reference>
<sequence length="521" mass="57451">MAAQVSNEKQAIRLWQHQGIFVGWTSPSNGGLTGMQKIDPGGKLVIGYRKASNAVEMQDPQTSSMNPNGAASGESFYSDTADGLYTANGPSVRVVKDNHLNALPEQLNLVGGNAVWNKNEKLKDKANEDLSQQPRPTLDKKRVRNISSKSKRLLMHSEDAMELRLTWEETQDLLRPPPHVEPNIIIVEDFEFEEYNEPPVFGKRTFFTTQLSGGEEQWVQCDTCSKWRKLPADVLLPPQWTCSDNVWDSSRSSCLASEEISSKELENALTANKDMKKRKVTESPNLGQGSEPSGLDALATAATLGDHDEPSAGATTRHPRHRPGCTCIVCIQPPSGKGKHKPSCVCNVCLTVKRRFKTLMMRKKKRQCEREAEIAQQKSQNDPVNISQLVNNTSPNEVMLKNDHLESEVCLGKILAEGEGSGKGHIDLNCHPIREDDATVDAQTSMGMMTVAQAASIPLDTFINVNGLPNFLREKQTGTDPFSLQQPNGHPVGCLPEECHASVIKEQVNFKGDDEGCTERT</sequence>
<keyword evidence="6" id="KW-1185">Reference proteome</keyword>
<dbReference type="Proteomes" id="UP001153076">
    <property type="component" value="Unassembled WGS sequence"/>
</dbReference>
<organism evidence="5 6">
    <name type="scientific">Carnegiea gigantea</name>
    <dbReference type="NCBI Taxonomy" id="171969"/>
    <lineage>
        <taxon>Eukaryota</taxon>
        <taxon>Viridiplantae</taxon>
        <taxon>Streptophyta</taxon>
        <taxon>Embryophyta</taxon>
        <taxon>Tracheophyta</taxon>
        <taxon>Spermatophyta</taxon>
        <taxon>Magnoliopsida</taxon>
        <taxon>eudicotyledons</taxon>
        <taxon>Gunneridae</taxon>
        <taxon>Pentapetalae</taxon>
        <taxon>Caryophyllales</taxon>
        <taxon>Cactineae</taxon>
        <taxon>Cactaceae</taxon>
        <taxon>Cactoideae</taxon>
        <taxon>Echinocereeae</taxon>
        <taxon>Carnegiea</taxon>
    </lineage>
</organism>
<dbReference type="OrthoDB" id="757982at2759"/>
<dbReference type="Gene3D" id="3.30.40.100">
    <property type="match status" value="1"/>
</dbReference>
<name>A0A9Q1JNF3_9CARY</name>